<keyword evidence="4" id="KW-1185">Reference proteome</keyword>
<evidence type="ECO:0000256" key="1">
    <source>
        <dbReference type="SAM" id="MobiDB-lite"/>
    </source>
</evidence>
<feature type="transmembrane region" description="Helical" evidence="2">
    <location>
        <begin position="6"/>
        <end position="27"/>
    </location>
</feature>
<evidence type="ECO:0000313" key="3">
    <source>
        <dbReference type="EMBL" id="MBD2739282.1"/>
    </source>
</evidence>
<keyword evidence="2" id="KW-1133">Transmembrane helix</keyword>
<feature type="compositionally biased region" description="Low complexity" evidence="1">
    <location>
        <begin position="139"/>
        <end position="157"/>
    </location>
</feature>
<dbReference type="EMBL" id="JACJTU010000077">
    <property type="protein sequence ID" value="MBD2739282.1"/>
    <property type="molecule type" value="Genomic_DNA"/>
</dbReference>
<keyword evidence="2" id="KW-0472">Membrane</keyword>
<sequence length="169" mass="18204">MDIQIVLNWTIQILVMGFVCLMVMDFVNGLFSLPYLAIAPVATSSKAFALQQEPAAAPIPALALQQEPVAAPIPEPAITPNLWEQPQLAQLPDPWELTTDIQSTPIQHQPVVLQLSTLKLLPPAAPQVQAKAATKKSTKSAQPKSTKTSKTSQPKTAVTPRKSRNKAVA</sequence>
<organism evidence="3 4">
    <name type="scientific">Nostoc paludosum FACHB-159</name>
    <dbReference type="NCBI Taxonomy" id="2692908"/>
    <lineage>
        <taxon>Bacteria</taxon>
        <taxon>Bacillati</taxon>
        <taxon>Cyanobacteriota</taxon>
        <taxon>Cyanophyceae</taxon>
        <taxon>Nostocales</taxon>
        <taxon>Nostocaceae</taxon>
        <taxon>Nostoc</taxon>
    </lineage>
</organism>
<evidence type="ECO:0000313" key="4">
    <source>
        <dbReference type="Proteomes" id="UP000637383"/>
    </source>
</evidence>
<accession>A0ABR8KMY0</accession>
<comment type="caution">
    <text evidence="3">The sequence shown here is derived from an EMBL/GenBank/DDBJ whole genome shotgun (WGS) entry which is preliminary data.</text>
</comment>
<dbReference type="Proteomes" id="UP000637383">
    <property type="component" value="Unassembled WGS sequence"/>
</dbReference>
<gene>
    <name evidence="3" type="ORF">H6H03_36415</name>
</gene>
<feature type="region of interest" description="Disordered" evidence="1">
    <location>
        <begin position="126"/>
        <end position="169"/>
    </location>
</feature>
<protein>
    <submittedName>
        <fullName evidence="3">Uncharacterized protein</fullName>
    </submittedName>
</protein>
<dbReference type="RefSeq" id="WP_190959784.1">
    <property type="nucleotide sequence ID" value="NZ_JACJTU010000077.1"/>
</dbReference>
<keyword evidence="2" id="KW-0812">Transmembrane</keyword>
<name>A0ABR8KMY0_9NOSO</name>
<proteinExistence type="predicted"/>
<evidence type="ECO:0000256" key="2">
    <source>
        <dbReference type="SAM" id="Phobius"/>
    </source>
</evidence>
<reference evidence="3 4" key="1">
    <citation type="journal article" date="2020" name="ISME J.">
        <title>Comparative genomics reveals insights into cyanobacterial evolution and habitat adaptation.</title>
        <authorList>
            <person name="Chen M.Y."/>
            <person name="Teng W.K."/>
            <person name="Zhao L."/>
            <person name="Hu C.X."/>
            <person name="Zhou Y.K."/>
            <person name="Han B.P."/>
            <person name="Song L.R."/>
            <person name="Shu W.S."/>
        </authorList>
    </citation>
    <scope>NUCLEOTIDE SEQUENCE [LARGE SCALE GENOMIC DNA]</scope>
    <source>
        <strain evidence="3 4">FACHB-159</strain>
    </source>
</reference>